<dbReference type="EMBL" id="JALJOV010001102">
    <property type="protein sequence ID" value="KAK9854461.1"/>
    <property type="molecule type" value="Genomic_DNA"/>
</dbReference>
<dbReference type="AlphaFoldDB" id="A0AAW1SSV2"/>
<evidence type="ECO:0000313" key="2">
    <source>
        <dbReference type="Proteomes" id="UP001485043"/>
    </source>
</evidence>
<gene>
    <name evidence="1" type="ORF">WJX84_004068</name>
</gene>
<dbReference type="InterPro" id="IPR013783">
    <property type="entry name" value="Ig-like_fold"/>
</dbReference>
<accession>A0AAW1SSV2</accession>
<name>A0AAW1SSV2_9CHLO</name>
<keyword evidence="2" id="KW-1185">Reference proteome</keyword>
<dbReference type="Proteomes" id="UP001485043">
    <property type="component" value="Unassembled WGS sequence"/>
</dbReference>
<reference evidence="1 2" key="1">
    <citation type="journal article" date="2024" name="Nat. Commun.">
        <title>Phylogenomics reveals the evolutionary origins of lichenization in chlorophyte algae.</title>
        <authorList>
            <person name="Puginier C."/>
            <person name="Libourel C."/>
            <person name="Otte J."/>
            <person name="Skaloud P."/>
            <person name="Haon M."/>
            <person name="Grisel S."/>
            <person name="Petersen M."/>
            <person name="Berrin J.G."/>
            <person name="Delaux P.M."/>
            <person name="Dal Grande F."/>
            <person name="Keller J."/>
        </authorList>
    </citation>
    <scope>NUCLEOTIDE SEQUENCE [LARGE SCALE GENOMIC DNA]</scope>
    <source>
        <strain evidence="1 2">SAG 2523</strain>
    </source>
</reference>
<dbReference type="Gene3D" id="2.60.40.10">
    <property type="entry name" value="Immunoglobulins"/>
    <property type="match status" value="1"/>
</dbReference>
<sequence length="179" mass="19690">MGVLALRARASPQKLRTLSPKRGLVRHSLVVPERLAWDHWIPERAAFCQLVVENVGSKMQQADLKIVKGSEVFSIAASSKQLLLAPGMRHSCKVPQNLTFPLAAAGATSTLRLPVTGAAKYAYVSIKEEMLHFGDVLVGTQSRRDFLLRNPGPVPAEWRIELVADDLSPRSCFSFSQSK</sequence>
<comment type="caution">
    <text evidence="1">The sequence shown here is derived from an EMBL/GenBank/DDBJ whole genome shotgun (WGS) entry which is preliminary data.</text>
</comment>
<organism evidence="1 2">
    <name type="scientific">Apatococcus fuscideae</name>
    <dbReference type="NCBI Taxonomy" id="2026836"/>
    <lineage>
        <taxon>Eukaryota</taxon>
        <taxon>Viridiplantae</taxon>
        <taxon>Chlorophyta</taxon>
        <taxon>core chlorophytes</taxon>
        <taxon>Trebouxiophyceae</taxon>
        <taxon>Chlorellales</taxon>
        <taxon>Chlorellaceae</taxon>
        <taxon>Apatococcus</taxon>
    </lineage>
</organism>
<proteinExistence type="predicted"/>
<evidence type="ECO:0000313" key="1">
    <source>
        <dbReference type="EMBL" id="KAK9854461.1"/>
    </source>
</evidence>
<protein>
    <submittedName>
        <fullName evidence="1">Uncharacterized protein</fullName>
    </submittedName>
</protein>